<evidence type="ECO:0000313" key="1">
    <source>
        <dbReference type="EMBL" id="CAB4815518.1"/>
    </source>
</evidence>
<accession>A0A6J6Z8M8</accession>
<organism evidence="1">
    <name type="scientific">freshwater metagenome</name>
    <dbReference type="NCBI Taxonomy" id="449393"/>
    <lineage>
        <taxon>unclassified sequences</taxon>
        <taxon>metagenomes</taxon>
        <taxon>ecological metagenomes</taxon>
    </lineage>
</organism>
<dbReference type="EMBL" id="CAFAAO010000034">
    <property type="protein sequence ID" value="CAB4815518.1"/>
    <property type="molecule type" value="Genomic_DNA"/>
</dbReference>
<reference evidence="1" key="1">
    <citation type="submission" date="2020-05" db="EMBL/GenBank/DDBJ databases">
        <authorList>
            <person name="Chiriac C."/>
            <person name="Salcher M."/>
            <person name="Ghai R."/>
            <person name="Kavagutti S V."/>
        </authorList>
    </citation>
    <scope>NUCLEOTIDE SEQUENCE</scope>
</reference>
<sequence length="87" mass="9648">MALDDKKVKVKIKELINTIGTNSEIKGISIFDTEYGCGEHMSACRRMLEEFTGVCLEVPDGADSEEDGYLDEVDWNEVSDQVVCNLG</sequence>
<name>A0A6J6Z8M8_9ZZZZ</name>
<dbReference type="AlphaFoldDB" id="A0A6J6Z8M8"/>
<proteinExistence type="predicted"/>
<protein>
    <submittedName>
        <fullName evidence="1">Unannotated protein</fullName>
    </submittedName>
</protein>
<gene>
    <name evidence="1" type="ORF">UFOPK3037_01643</name>
</gene>